<keyword evidence="1" id="KW-1133">Transmembrane helix</keyword>
<feature type="transmembrane region" description="Helical" evidence="1">
    <location>
        <begin position="109"/>
        <end position="130"/>
    </location>
</feature>
<organism evidence="2 3">
    <name type="scientific">Neiella holothuriorum</name>
    <dbReference type="NCBI Taxonomy" id="2870530"/>
    <lineage>
        <taxon>Bacteria</taxon>
        <taxon>Pseudomonadati</taxon>
        <taxon>Pseudomonadota</taxon>
        <taxon>Gammaproteobacteria</taxon>
        <taxon>Alteromonadales</taxon>
        <taxon>Echinimonadaceae</taxon>
        <taxon>Neiella</taxon>
    </lineage>
</organism>
<reference evidence="2" key="1">
    <citation type="submission" date="2021-07" db="EMBL/GenBank/DDBJ databases">
        <title>Neiella marina sp. nov., isolated from the intestinal content of sea cucumber Apostichopus japonicus.</title>
        <authorList>
            <person name="Bai X."/>
        </authorList>
    </citation>
    <scope>NUCLEOTIDE SEQUENCE</scope>
    <source>
        <strain evidence="2">126</strain>
    </source>
</reference>
<comment type="caution">
    <text evidence="2">The sequence shown here is derived from an EMBL/GenBank/DDBJ whole genome shotgun (WGS) entry which is preliminary data.</text>
</comment>
<name>A0ABS7EKI6_9GAMM</name>
<feature type="transmembrane region" description="Helical" evidence="1">
    <location>
        <begin position="142"/>
        <end position="167"/>
    </location>
</feature>
<sequence>MAAQTNTMTLPLMRPVFRPLFFLNWLRLPLLLLCLLPSLANAHPQDEDIILDIELGEMQLQEGQIDQEYQAALKRKRLRKLASMSPLETFQLYVTAGFEHIIPKGLDHILFVLGLFFSSLLLASLLWQITAFTLAHSITLGLASLGIVAASGSIVEPLIALSIVWIAIENCLFKQTSKWRPAVVFSFGLLHGLGFAAVLNDYGLPKDDLVPALLAFNIGVEFGQISVILLAFLATYLIRKKAWYRHWIQIPASAVIGLVGLFWFVERVFL</sequence>
<dbReference type="RefSeq" id="WP_220105463.1">
    <property type="nucleotide sequence ID" value="NZ_JAHZSS010000030.1"/>
</dbReference>
<evidence type="ECO:0000313" key="3">
    <source>
        <dbReference type="Proteomes" id="UP001166251"/>
    </source>
</evidence>
<accession>A0ABS7EKI6</accession>
<dbReference type="EMBL" id="JAHZSS010000030">
    <property type="protein sequence ID" value="MBW8192841.1"/>
    <property type="molecule type" value="Genomic_DNA"/>
</dbReference>
<protein>
    <submittedName>
        <fullName evidence="2">HupE/UreJ family protein</fullName>
    </submittedName>
</protein>
<gene>
    <name evidence="2" type="ORF">K0504_17520</name>
</gene>
<dbReference type="Proteomes" id="UP001166251">
    <property type="component" value="Unassembled WGS sequence"/>
</dbReference>
<keyword evidence="1" id="KW-0472">Membrane</keyword>
<feature type="transmembrane region" description="Helical" evidence="1">
    <location>
        <begin position="179"/>
        <end position="199"/>
    </location>
</feature>
<proteinExistence type="predicted"/>
<evidence type="ECO:0000256" key="1">
    <source>
        <dbReference type="SAM" id="Phobius"/>
    </source>
</evidence>
<dbReference type="Pfam" id="PF13795">
    <property type="entry name" value="HupE_UreJ_2"/>
    <property type="match status" value="1"/>
</dbReference>
<keyword evidence="3" id="KW-1185">Reference proteome</keyword>
<feature type="transmembrane region" description="Helical" evidence="1">
    <location>
        <begin position="211"/>
        <end position="234"/>
    </location>
</feature>
<dbReference type="InterPro" id="IPR032809">
    <property type="entry name" value="Put_HupE_UreJ"/>
</dbReference>
<keyword evidence="1" id="KW-0812">Transmembrane</keyword>
<evidence type="ECO:0000313" key="2">
    <source>
        <dbReference type="EMBL" id="MBW8192841.1"/>
    </source>
</evidence>
<feature type="transmembrane region" description="Helical" evidence="1">
    <location>
        <begin position="246"/>
        <end position="265"/>
    </location>
</feature>